<dbReference type="GO" id="GO:0018836">
    <property type="term" value="F:alkylmercury lyase activity"/>
    <property type="evidence" value="ECO:0007669"/>
    <property type="project" value="InterPro"/>
</dbReference>
<dbReference type="RefSeq" id="WP_163733916.1">
    <property type="nucleotide sequence ID" value="NZ_AP022601.1"/>
</dbReference>
<dbReference type="SUPFAM" id="SSF160387">
    <property type="entry name" value="NosL/MerB-like"/>
    <property type="match status" value="1"/>
</dbReference>
<reference evidence="1 2" key="1">
    <citation type="journal article" date="2019" name="Emerg. Microbes Infect.">
        <title>Comprehensive subspecies identification of 175 nontuberculous mycobacteria species based on 7547 genomic profiles.</title>
        <authorList>
            <person name="Matsumoto Y."/>
            <person name="Kinjo T."/>
            <person name="Motooka D."/>
            <person name="Nabeya D."/>
            <person name="Jung N."/>
            <person name="Uechi K."/>
            <person name="Horii T."/>
            <person name="Iida T."/>
            <person name="Fujita J."/>
            <person name="Nakamura S."/>
        </authorList>
    </citation>
    <scope>NUCLEOTIDE SEQUENCE [LARGE SCALE GENOMIC DNA]</scope>
    <source>
        <strain evidence="1 2">JCM 6399</strain>
    </source>
</reference>
<protein>
    <recommendedName>
        <fullName evidence="3">Alkylmercury lyase</fullName>
    </recommendedName>
</protein>
<evidence type="ECO:0000313" key="2">
    <source>
        <dbReference type="Proteomes" id="UP000465785"/>
    </source>
</evidence>
<name>A0A9W4B784_9MYCO</name>
<evidence type="ECO:0000313" key="1">
    <source>
        <dbReference type="EMBL" id="BBY95175.1"/>
    </source>
</evidence>
<proteinExistence type="predicted"/>
<dbReference type="Proteomes" id="UP000465785">
    <property type="component" value="Chromosome"/>
</dbReference>
<dbReference type="AlphaFoldDB" id="A0A9W4B784"/>
<dbReference type="SUPFAM" id="SSF52833">
    <property type="entry name" value="Thioredoxin-like"/>
    <property type="match status" value="1"/>
</dbReference>
<dbReference type="InterPro" id="IPR036249">
    <property type="entry name" value="Thioredoxin-like_sf"/>
</dbReference>
<keyword evidence="2" id="KW-1185">Reference proteome</keyword>
<gene>
    <name evidence="1" type="ORF">MGALJ_48440</name>
</gene>
<dbReference type="Gene3D" id="3.30.450.410">
    <property type="match status" value="1"/>
</dbReference>
<sequence>MSTTPTPQKRANLRIELLTSPGCPNADTARALVNECLAALGIHAPIIDRVGRYPSPTVLIDSVDVMRPEAGAPIGDACRLDLPTRQRVLDALRAQAPHQVEPMREQSARRPQSVAESAAQLPPAIRGIHQAVLRAFCDKGQAHRDDLASTAAAVGVDLDDALNQLASADLVHTAPDGQVEVAYPFSGRRTGHTVQLADHRSVAAMCAIDALGIPLMTGGDGTIDSTDPDSGTPIHIQRRGDEWTWQPPSAAVVIGRTDCCGTLANTACRSITFHTDPEAAQSHLDKHPDLDGFIVGQADAIALADQVFGPLLAKR</sequence>
<dbReference type="InterPro" id="IPR053717">
    <property type="entry name" value="MerB_lyase_sf"/>
</dbReference>
<dbReference type="InterPro" id="IPR004927">
    <property type="entry name" value="MerB"/>
</dbReference>
<dbReference type="EMBL" id="AP022601">
    <property type="protein sequence ID" value="BBY95175.1"/>
    <property type="molecule type" value="Genomic_DNA"/>
</dbReference>
<evidence type="ECO:0008006" key="3">
    <source>
        <dbReference type="Google" id="ProtNLM"/>
    </source>
</evidence>
<organism evidence="1 2">
    <name type="scientific">Mycobacterium gallinarum</name>
    <dbReference type="NCBI Taxonomy" id="39689"/>
    <lineage>
        <taxon>Bacteria</taxon>
        <taxon>Bacillati</taxon>
        <taxon>Actinomycetota</taxon>
        <taxon>Actinomycetes</taxon>
        <taxon>Mycobacteriales</taxon>
        <taxon>Mycobacteriaceae</taxon>
        <taxon>Mycobacterium</taxon>
    </lineage>
</organism>
<dbReference type="KEGG" id="mgau:MGALJ_48440"/>
<dbReference type="Pfam" id="PF03243">
    <property type="entry name" value="MerB"/>
    <property type="match status" value="1"/>
</dbReference>
<accession>A0A9W4B784</accession>